<feature type="region of interest" description="Disordered" evidence="1">
    <location>
        <begin position="1"/>
        <end position="28"/>
    </location>
</feature>
<dbReference type="AlphaFoldDB" id="A0AA39M7L2"/>
<organism evidence="2 3">
    <name type="scientific">Steinernema hermaphroditum</name>
    <dbReference type="NCBI Taxonomy" id="289476"/>
    <lineage>
        <taxon>Eukaryota</taxon>
        <taxon>Metazoa</taxon>
        <taxon>Ecdysozoa</taxon>
        <taxon>Nematoda</taxon>
        <taxon>Chromadorea</taxon>
        <taxon>Rhabditida</taxon>
        <taxon>Tylenchina</taxon>
        <taxon>Panagrolaimomorpha</taxon>
        <taxon>Strongyloidoidea</taxon>
        <taxon>Steinernematidae</taxon>
        <taxon>Steinernema</taxon>
    </lineage>
</organism>
<evidence type="ECO:0000256" key="1">
    <source>
        <dbReference type="SAM" id="MobiDB-lite"/>
    </source>
</evidence>
<gene>
    <name evidence="2" type="ORF">QR680_008290</name>
</gene>
<evidence type="ECO:0000313" key="2">
    <source>
        <dbReference type="EMBL" id="KAK0423708.1"/>
    </source>
</evidence>
<keyword evidence="3" id="KW-1185">Reference proteome</keyword>
<sequence>MRFVGVGASERSAGWSGRLRSRGGRGSGLGLEPMSTDLFDIVIGEQLGEPEHRPIALLIKDLGCLPVDVQLVKYEQSAPITCNEQKYGDFIGIA</sequence>
<reference evidence="2" key="1">
    <citation type="submission" date="2023-06" db="EMBL/GenBank/DDBJ databases">
        <title>Genomic analysis of the entomopathogenic nematode Steinernema hermaphroditum.</title>
        <authorList>
            <person name="Schwarz E.M."/>
            <person name="Heppert J.K."/>
            <person name="Baniya A."/>
            <person name="Schwartz H.T."/>
            <person name="Tan C.-H."/>
            <person name="Antoshechkin I."/>
            <person name="Sternberg P.W."/>
            <person name="Goodrich-Blair H."/>
            <person name="Dillman A.R."/>
        </authorList>
    </citation>
    <scope>NUCLEOTIDE SEQUENCE</scope>
    <source>
        <strain evidence="2">PS9179</strain>
        <tissue evidence="2">Whole animal</tissue>
    </source>
</reference>
<dbReference type="EMBL" id="JAUCMV010000001">
    <property type="protein sequence ID" value="KAK0423708.1"/>
    <property type="molecule type" value="Genomic_DNA"/>
</dbReference>
<comment type="caution">
    <text evidence="2">The sequence shown here is derived from an EMBL/GenBank/DDBJ whole genome shotgun (WGS) entry which is preliminary data.</text>
</comment>
<dbReference type="Proteomes" id="UP001175271">
    <property type="component" value="Unassembled WGS sequence"/>
</dbReference>
<proteinExistence type="predicted"/>
<evidence type="ECO:0000313" key="3">
    <source>
        <dbReference type="Proteomes" id="UP001175271"/>
    </source>
</evidence>
<accession>A0AA39M7L2</accession>
<name>A0AA39M7L2_9BILA</name>
<protein>
    <submittedName>
        <fullName evidence="2">Uncharacterized protein</fullName>
    </submittedName>
</protein>